<name>D8KAP4_NITWC</name>
<gene>
    <name evidence="2" type="ordered locus">Nwat_2703</name>
</gene>
<reference evidence="2 3" key="1">
    <citation type="submission" date="2010-06" db="EMBL/GenBank/DDBJ databases">
        <title>Complete sequence of chromosome of Nitrosococcus watsoni C-113.</title>
        <authorList>
            <consortium name="US DOE Joint Genome Institute"/>
            <person name="Lucas S."/>
            <person name="Copeland A."/>
            <person name="Lapidus A."/>
            <person name="Cheng J.-F."/>
            <person name="Bruce D."/>
            <person name="Goodwin L."/>
            <person name="Pitluck S."/>
            <person name="Malfatti S.A."/>
            <person name="Chain P.S.G."/>
            <person name="Land M."/>
            <person name="Hauser L."/>
            <person name="Kyrpides N."/>
            <person name="Ivanova N."/>
            <person name="Cambell M.A."/>
            <person name="Heidelberg J.F."/>
            <person name="Klotz M.G."/>
            <person name="Woyke T."/>
        </authorList>
    </citation>
    <scope>NUCLEOTIDE SEQUENCE [LARGE SCALE GENOMIC DNA]</scope>
    <source>
        <strain evidence="2 3">C-113</strain>
    </source>
</reference>
<accession>D8KAP4</accession>
<dbReference type="EMBL" id="CP002086">
    <property type="protein sequence ID" value="ADJ29471.1"/>
    <property type="molecule type" value="Genomic_DNA"/>
</dbReference>
<protein>
    <submittedName>
        <fullName evidence="2">Uncharacterized protein</fullName>
    </submittedName>
</protein>
<proteinExistence type="predicted"/>
<keyword evidence="1" id="KW-1133">Transmembrane helix</keyword>
<keyword evidence="3" id="KW-1185">Reference proteome</keyword>
<feature type="transmembrane region" description="Helical" evidence="1">
    <location>
        <begin position="52"/>
        <end position="71"/>
    </location>
</feature>
<dbReference type="Proteomes" id="UP000000393">
    <property type="component" value="Chromosome"/>
</dbReference>
<sequence>MKGIKKLVSNRLLHLFLCFAGGILSLGFSYTPARSGSGEMSLGGPWSRGVEINPFLLTIGFVLLLCAWISYQKWKIDTNLHYKK</sequence>
<organism evidence="2 3">
    <name type="scientific">Nitrosococcus watsoni (strain C-113)</name>
    <dbReference type="NCBI Taxonomy" id="105559"/>
    <lineage>
        <taxon>Bacteria</taxon>
        <taxon>Pseudomonadati</taxon>
        <taxon>Pseudomonadota</taxon>
        <taxon>Gammaproteobacteria</taxon>
        <taxon>Chromatiales</taxon>
        <taxon>Chromatiaceae</taxon>
        <taxon>Nitrosococcus</taxon>
    </lineage>
</organism>
<dbReference type="HOGENOM" id="CLU_2524184_0_0_6"/>
<dbReference type="STRING" id="105559.Nwat_2703"/>
<keyword evidence="1" id="KW-0812">Transmembrane</keyword>
<evidence type="ECO:0000313" key="2">
    <source>
        <dbReference type="EMBL" id="ADJ29471.1"/>
    </source>
</evidence>
<dbReference type="KEGG" id="nwa:Nwat_2703"/>
<feature type="transmembrane region" description="Helical" evidence="1">
    <location>
        <begin position="12"/>
        <end position="32"/>
    </location>
</feature>
<keyword evidence="1" id="KW-0472">Membrane</keyword>
<evidence type="ECO:0000313" key="3">
    <source>
        <dbReference type="Proteomes" id="UP000000393"/>
    </source>
</evidence>
<evidence type="ECO:0000256" key="1">
    <source>
        <dbReference type="SAM" id="Phobius"/>
    </source>
</evidence>
<dbReference type="AlphaFoldDB" id="D8KAP4"/>